<dbReference type="Gene3D" id="3.30.70.1290">
    <property type="entry name" value="Transposase IS200-like"/>
    <property type="match status" value="1"/>
</dbReference>
<dbReference type="Pfam" id="PF01797">
    <property type="entry name" value="Y1_Tnp"/>
    <property type="match status" value="1"/>
</dbReference>
<reference evidence="2" key="2">
    <citation type="journal article" date="2021" name="Microbiome">
        <title>Successional dynamics and alternative stable states in a saline activated sludge microbial community over 9 years.</title>
        <authorList>
            <person name="Wang Y."/>
            <person name="Ye J."/>
            <person name="Ju F."/>
            <person name="Liu L."/>
            <person name="Boyd J.A."/>
            <person name="Deng Y."/>
            <person name="Parks D.H."/>
            <person name="Jiang X."/>
            <person name="Yin X."/>
            <person name="Woodcroft B.J."/>
            <person name="Tyson G.W."/>
            <person name="Hugenholtz P."/>
            <person name="Polz M.F."/>
            <person name="Zhang T."/>
        </authorList>
    </citation>
    <scope>NUCLEOTIDE SEQUENCE</scope>
    <source>
        <strain evidence="2">HKST-UBA13</strain>
    </source>
</reference>
<protein>
    <submittedName>
        <fullName evidence="2">Transposase</fullName>
    </submittedName>
</protein>
<dbReference type="AlphaFoldDB" id="A0A955L2V3"/>
<organism evidence="2 3">
    <name type="scientific">Candidatus Dojkabacteria bacterium</name>
    <dbReference type="NCBI Taxonomy" id="2099670"/>
    <lineage>
        <taxon>Bacteria</taxon>
        <taxon>Candidatus Dojkabacteria</taxon>
    </lineage>
</organism>
<dbReference type="InterPro" id="IPR036515">
    <property type="entry name" value="Transposase_17_sf"/>
</dbReference>
<name>A0A955L2V3_9BACT</name>
<sequence length="192" mass="22484">MKERKLNRKKGYDYCSNGWYFITCVVKGRENWFGKIVNNKVKLNKYGHIVRECWFDLPKYFSNCVLDDHIIMPNHFHGIIQIDNDKSGGAGHNFVRTGHGLVRTGCDLVGTGLRPVPTLHNRTNINKKIHSLSQIVGSFKSFSSRQINQNSDELNKIFRWQRSFHDIIIKNEKQYNTLVKYIHENPINFFNL</sequence>
<evidence type="ECO:0000313" key="3">
    <source>
        <dbReference type="Proteomes" id="UP000775877"/>
    </source>
</evidence>
<accession>A0A955L2V3</accession>
<gene>
    <name evidence="2" type="ORF">KC678_05550</name>
</gene>
<dbReference type="EMBL" id="JAGQLJ010000163">
    <property type="protein sequence ID" value="MCA9381706.1"/>
    <property type="molecule type" value="Genomic_DNA"/>
</dbReference>
<proteinExistence type="predicted"/>
<evidence type="ECO:0000259" key="1">
    <source>
        <dbReference type="SMART" id="SM01321"/>
    </source>
</evidence>
<comment type="caution">
    <text evidence="2">The sequence shown here is derived from an EMBL/GenBank/DDBJ whole genome shotgun (WGS) entry which is preliminary data.</text>
</comment>
<dbReference type="SUPFAM" id="SSF143422">
    <property type="entry name" value="Transposase IS200-like"/>
    <property type="match status" value="1"/>
</dbReference>
<dbReference type="InterPro" id="IPR002686">
    <property type="entry name" value="Transposase_17"/>
</dbReference>
<dbReference type="GO" id="GO:0043565">
    <property type="term" value="F:sequence-specific DNA binding"/>
    <property type="evidence" value="ECO:0007669"/>
    <property type="project" value="TreeGrafter"/>
</dbReference>
<dbReference type="GO" id="GO:0006313">
    <property type="term" value="P:DNA transposition"/>
    <property type="evidence" value="ECO:0007669"/>
    <property type="project" value="InterPro"/>
</dbReference>
<dbReference type="SMART" id="SM01321">
    <property type="entry name" value="Y1_Tnp"/>
    <property type="match status" value="1"/>
</dbReference>
<dbReference type="GO" id="GO:0004803">
    <property type="term" value="F:transposase activity"/>
    <property type="evidence" value="ECO:0007669"/>
    <property type="project" value="InterPro"/>
</dbReference>
<dbReference type="InterPro" id="IPR052715">
    <property type="entry name" value="RAYT_transposase"/>
</dbReference>
<dbReference type="PANTHER" id="PTHR36966:SF1">
    <property type="entry name" value="REP-ASSOCIATED TYROSINE TRANSPOSASE"/>
    <property type="match status" value="1"/>
</dbReference>
<reference evidence="2" key="1">
    <citation type="submission" date="2020-04" db="EMBL/GenBank/DDBJ databases">
        <authorList>
            <person name="Zhang T."/>
        </authorList>
    </citation>
    <scope>NUCLEOTIDE SEQUENCE</scope>
    <source>
        <strain evidence="2">HKST-UBA13</strain>
    </source>
</reference>
<dbReference type="Proteomes" id="UP000775877">
    <property type="component" value="Unassembled WGS sequence"/>
</dbReference>
<feature type="domain" description="Transposase IS200-like" evidence="1">
    <location>
        <begin position="15"/>
        <end position="185"/>
    </location>
</feature>
<dbReference type="PANTHER" id="PTHR36966">
    <property type="entry name" value="REP-ASSOCIATED TYROSINE TRANSPOSASE"/>
    <property type="match status" value="1"/>
</dbReference>
<evidence type="ECO:0000313" key="2">
    <source>
        <dbReference type="EMBL" id="MCA9381706.1"/>
    </source>
</evidence>